<feature type="chain" id="PRO_5005183803" description="Lipoprotein" evidence="1">
    <location>
        <begin position="27"/>
        <end position="94"/>
    </location>
</feature>
<evidence type="ECO:0000313" key="3">
    <source>
        <dbReference type="Proteomes" id="UP000035352"/>
    </source>
</evidence>
<evidence type="ECO:0008006" key="4">
    <source>
        <dbReference type="Google" id="ProtNLM"/>
    </source>
</evidence>
<dbReference type="KEGG" id="pbh:AAW51_3357"/>
<reference evidence="2 3" key="1">
    <citation type="submission" date="2015-05" db="EMBL/GenBank/DDBJ databases">
        <authorList>
            <person name="Tang B."/>
            <person name="Yu Y."/>
        </authorList>
    </citation>
    <scope>NUCLEOTIDE SEQUENCE [LARGE SCALE GENOMIC DNA]</scope>
    <source>
        <strain evidence="2 3">DSM 7029</strain>
    </source>
</reference>
<organism evidence="2 3">
    <name type="scientific">Caldimonas brevitalea</name>
    <dbReference type="NCBI Taxonomy" id="413882"/>
    <lineage>
        <taxon>Bacteria</taxon>
        <taxon>Pseudomonadati</taxon>
        <taxon>Pseudomonadota</taxon>
        <taxon>Betaproteobacteria</taxon>
        <taxon>Burkholderiales</taxon>
        <taxon>Sphaerotilaceae</taxon>
        <taxon>Caldimonas</taxon>
    </lineage>
</organism>
<gene>
    <name evidence="2" type="ORF">AAW51_3357</name>
</gene>
<dbReference type="PROSITE" id="PS51257">
    <property type="entry name" value="PROKAR_LIPOPROTEIN"/>
    <property type="match status" value="1"/>
</dbReference>
<evidence type="ECO:0000313" key="2">
    <source>
        <dbReference type="EMBL" id="AKJ30048.1"/>
    </source>
</evidence>
<name>A0A0G3BPY6_9BURK</name>
<sequence length="94" mass="10034">MMSLKTKTPWMTGAVVAVAAVTVACAQPTQQRVSPKLHPNLAAAQDHVQQAYDRLNDAQFANHHDLGGHAKRAKQLLAEANAEIKAAAIAANNR</sequence>
<dbReference type="Proteomes" id="UP000035352">
    <property type="component" value="Chromosome"/>
</dbReference>
<keyword evidence="3" id="KW-1185">Reference proteome</keyword>
<proteinExistence type="predicted"/>
<dbReference type="EMBL" id="CP011371">
    <property type="protein sequence ID" value="AKJ30048.1"/>
    <property type="molecule type" value="Genomic_DNA"/>
</dbReference>
<keyword evidence="1" id="KW-0732">Signal</keyword>
<accession>A0A0G3BPY6</accession>
<evidence type="ECO:0000256" key="1">
    <source>
        <dbReference type="SAM" id="SignalP"/>
    </source>
</evidence>
<feature type="signal peptide" evidence="1">
    <location>
        <begin position="1"/>
        <end position="26"/>
    </location>
</feature>
<protein>
    <recommendedName>
        <fullName evidence="4">Lipoprotein</fullName>
    </recommendedName>
</protein>
<dbReference type="AlphaFoldDB" id="A0A0G3BPY6"/>